<sequence length="303" mass="34793">MKKVLVLHYSQSGQLTEILKSLTSGMNANNVELEFVDIRPKNKFPFPWKGDSFFEQMPESVLGKPCELDEITTRHDQYDLIILGYQVWFLNPSVPFNSFLQSDKARTLLNNTPVVTVAGVRNMWVMAQEKIKNELLKIGARLVGNIILEDKNPNLISVVTIQHWLFTAKKSRFLGFFPLPGVSQEDIDGAKRFGTTIEEALLTDDCNNLQEKLVKQNAVRIVDTIVFVEKRATTLFGIWANLIEKKGTTPKKKKLWLRVFNYYLLFAIFIISPIVILLYSIGRLFFLGKVKKEKLYYQGVKLK</sequence>
<evidence type="ECO:0000313" key="3">
    <source>
        <dbReference type="Proteomes" id="UP001501126"/>
    </source>
</evidence>
<proteinExistence type="predicted"/>
<evidence type="ECO:0000313" key="2">
    <source>
        <dbReference type="EMBL" id="GAA0876377.1"/>
    </source>
</evidence>
<dbReference type="SUPFAM" id="SSF52218">
    <property type="entry name" value="Flavoproteins"/>
    <property type="match status" value="1"/>
</dbReference>
<keyword evidence="1" id="KW-0812">Transmembrane</keyword>
<dbReference type="InterPro" id="IPR029039">
    <property type="entry name" value="Flavoprotein-like_sf"/>
</dbReference>
<keyword evidence="1" id="KW-1133">Transmembrane helix</keyword>
<name>A0ABP3Y9Q7_9FLAO</name>
<dbReference type="Gene3D" id="3.40.50.360">
    <property type="match status" value="1"/>
</dbReference>
<feature type="transmembrane region" description="Helical" evidence="1">
    <location>
        <begin position="260"/>
        <end position="281"/>
    </location>
</feature>
<organism evidence="2 3">
    <name type="scientific">Wandonia haliotis</name>
    <dbReference type="NCBI Taxonomy" id="574963"/>
    <lineage>
        <taxon>Bacteria</taxon>
        <taxon>Pseudomonadati</taxon>
        <taxon>Bacteroidota</taxon>
        <taxon>Flavobacteriia</taxon>
        <taxon>Flavobacteriales</taxon>
        <taxon>Crocinitomicaceae</taxon>
        <taxon>Wandonia</taxon>
    </lineage>
</organism>
<dbReference type="RefSeq" id="WP_343789074.1">
    <property type="nucleotide sequence ID" value="NZ_BAAAFH010000022.1"/>
</dbReference>
<evidence type="ECO:0000256" key="1">
    <source>
        <dbReference type="SAM" id="Phobius"/>
    </source>
</evidence>
<accession>A0ABP3Y9Q7</accession>
<protein>
    <submittedName>
        <fullName evidence="2">Uncharacterized protein</fullName>
    </submittedName>
</protein>
<reference evidence="3" key="1">
    <citation type="journal article" date="2019" name="Int. J. Syst. Evol. Microbiol.">
        <title>The Global Catalogue of Microorganisms (GCM) 10K type strain sequencing project: providing services to taxonomists for standard genome sequencing and annotation.</title>
        <authorList>
            <consortium name="The Broad Institute Genomics Platform"/>
            <consortium name="The Broad Institute Genome Sequencing Center for Infectious Disease"/>
            <person name="Wu L."/>
            <person name="Ma J."/>
        </authorList>
    </citation>
    <scope>NUCLEOTIDE SEQUENCE [LARGE SCALE GENOMIC DNA]</scope>
    <source>
        <strain evidence="3">JCM 16083</strain>
    </source>
</reference>
<keyword evidence="1" id="KW-0472">Membrane</keyword>
<keyword evidence="3" id="KW-1185">Reference proteome</keyword>
<gene>
    <name evidence="2" type="ORF">GCM10009118_27870</name>
</gene>
<comment type="caution">
    <text evidence="2">The sequence shown here is derived from an EMBL/GenBank/DDBJ whole genome shotgun (WGS) entry which is preliminary data.</text>
</comment>
<dbReference type="Proteomes" id="UP001501126">
    <property type="component" value="Unassembled WGS sequence"/>
</dbReference>
<dbReference type="EMBL" id="BAAAFH010000022">
    <property type="protein sequence ID" value="GAA0876377.1"/>
    <property type="molecule type" value="Genomic_DNA"/>
</dbReference>